<gene>
    <name evidence="1" type="ORF">C0V70_04510</name>
</gene>
<dbReference type="EMBL" id="CP025704">
    <property type="protein sequence ID" value="AUN97384.1"/>
    <property type="molecule type" value="Genomic_DNA"/>
</dbReference>
<dbReference type="OrthoDB" id="5294112at2"/>
<reference evidence="1 2" key="1">
    <citation type="submission" date="2018-01" db="EMBL/GenBank/DDBJ databases">
        <title>Complete genome sequence of Bacteriovorax stolpii DSM12778.</title>
        <authorList>
            <person name="Tang B."/>
            <person name="Chang J."/>
        </authorList>
    </citation>
    <scope>NUCLEOTIDE SEQUENCE [LARGE SCALE GENOMIC DNA]</scope>
    <source>
        <strain evidence="1 2">DSM 12778</strain>
    </source>
</reference>
<protein>
    <submittedName>
        <fullName evidence="1">Uncharacterized protein</fullName>
    </submittedName>
</protein>
<accession>A0A2K9NRJ9</accession>
<organism evidence="1 2">
    <name type="scientific">Bacteriovorax stolpii</name>
    <name type="common">Bdellovibrio stolpii</name>
    <dbReference type="NCBI Taxonomy" id="960"/>
    <lineage>
        <taxon>Bacteria</taxon>
        <taxon>Pseudomonadati</taxon>
        <taxon>Bdellovibrionota</taxon>
        <taxon>Bacteriovoracia</taxon>
        <taxon>Bacteriovoracales</taxon>
        <taxon>Bacteriovoracaceae</taxon>
        <taxon>Bacteriovorax</taxon>
    </lineage>
</organism>
<proteinExistence type="predicted"/>
<sequence>MKRLLSLALLLGFTSLASAQTPEVVQENEKAAIFLQYCSHFGTGVSYSFQSCVNSNFSSISRVTGGFFQHCMNFGQEVDYGFTSCVNNGFREAQRQLENTVWMQSCMNFDRKTLDYSFISCVNSNFSAIQREISSRN</sequence>
<dbReference type="RefSeq" id="WP_102242679.1">
    <property type="nucleotide sequence ID" value="NZ_CP025704.1"/>
</dbReference>
<dbReference type="AlphaFoldDB" id="A0A2K9NRJ9"/>
<evidence type="ECO:0000313" key="1">
    <source>
        <dbReference type="EMBL" id="AUN97384.1"/>
    </source>
</evidence>
<evidence type="ECO:0000313" key="2">
    <source>
        <dbReference type="Proteomes" id="UP000235584"/>
    </source>
</evidence>
<dbReference type="Proteomes" id="UP000235584">
    <property type="component" value="Chromosome"/>
</dbReference>
<keyword evidence="2" id="KW-1185">Reference proteome</keyword>
<dbReference type="KEGG" id="bsto:C0V70_04510"/>
<name>A0A2K9NRJ9_BACTC</name>